<name>A0AAW0DLL7_9AGAR</name>
<organism evidence="2 3">
    <name type="scientific">Favolaschia claudopus</name>
    <dbReference type="NCBI Taxonomy" id="2862362"/>
    <lineage>
        <taxon>Eukaryota</taxon>
        <taxon>Fungi</taxon>
        <taxon>Dikarya</taxon>
        <taxon>Basidiomycota</taxon>
        <taxon>Agaricomycotina</taxon>
        <taxon>Agaricomycetes</taxon>
        <taxon>Agaricomycetidae</taxon>
        <taxon>Agaricales</taxon>
        <taxon>Marasmiineae</taxon>
        <taxon>Mycenaceae</taxon>
        <taxon>Favolaschia</taxon>
    </lineage>
</organism>
<sequence>MLKTQINQLLALTLCAVGFANALPNTKEFPEVIPGPGLPSLASLNLTSAELYQRVPSPDVVKGLERRFSLICNNVQECSTSDASACFNYLNGLGHQACTVPNVYLAGNTFCTAGGCHWYGSNWKEGGGLVSSYCSDVATGGAAIEFGCSQTNGLVSGSNAANGNGDLVVTISSED</sequence>
<dbReference type="EMBL" id="JAWWNJ010000006">
    <property type="protein sequence ID" value="KAK7053661.1"/>
    <property type="molecule type" value="Genomic_DNA"/>
</dbReference>
<proteinExistence type="predicted"/>
<dbReference type="AlphaFoldDB" id="A0AAW0DLL7"/>
<dbReference type="Proteomes" id="UP001362999">
    <property type="component" value="Unassembled WGS sequence"/>
</dbReference>
<feature type="chain" id="PRO_5043328887" evidence="1">
    <location>
        <begin position="23"/>
        <end position="175"/>
    </location>
</feature>
<reference evidence="2 3" key="1">
    <citation type="journal article" date="2024" name="J Genomics">
        <title>Draft genome sequencing and assembly of Favolaschia claudopus CIRM-BRFM 2984 isolated from oak limbs.</title>
        <authorList>
            <person name="Navarro D."/>
            <person name="Drula E."/>
            <person name="Chaduli D."/>
            <person name="Cazenave R."/>
            <person name="Ahrendt S."/>
            <person name="Wang J."/>
            <person name="Lipzen A."/>
            <person name="Daum C."/>
            <person name="Barry K."/>
            <person name="Grigoriev I.V."/>
            <person name="Favel A."/>
            <person name="Rosso M.N."/>
            <person name="Martin F."/>
        </authorList>
    </citation>
    <scope>NUCLEOTIDE SEQUENCE [LARGE SCALE GENOMIC DNA]</scope>
    <source>
        <strain evidence="2 3">CIRM-BRFM 2984</strain>
    </source>
</reference>
<accession>A0AAW0DLL7</accession>
<comment type="caution">
    <text evidence="2">The sequence shown here is derived from an EMBL/GenBank/DDBJ whole genome shotgun (WGS) entry which is preliminary data.</text>
</comment>
<evidence type="ECO:0000313" key="2">
    <source>
        <dbReference type="EMBL" id="KAK7053661.1"/>
    </source>
</evidence>
<dbReference type="PANTHER" id="PTHR39603:SF1">
    <property type="entry name" value="CYANOVIRIN-N DOMAIN-CONTAINING PROTEIN"/>
    <property type="match status" value="1"/>
</dbReference>
<keyword evidence="1" id="KW-0732">Signal</keyword>
<dbReference type="PANTHER" id="PTHR39603">
    <property type="entry name" value="CYANOVIRIN-N DOMAIN-CONTAINING PROTEIN"/>
    <property type="match status" value="1"/>
</dbReference>
<gene>
    <name evidence="2" type="ORF">R3P38DRAFT_3170996</name>
</gene>
<feature type="signal peptide" evidence="1">
    <location>
        <begin position="1"/>
        <end position="22"/>
    </location>
</feature>
<keyword evidence="3" id="KW-1185">Reference proteome</keyword>
<protein>
    <submittedName>
        <fullName evidence="2">Uncharacterized protein</fullName>
    </submittedName>
</protein>
<evidence type="ECO:0000256" key="1">
    <source>
        <dbReference type="SAM" id="SignalP"/>
    </source>
</evidence>
<evidence type="ECO:0000313" key="3">
    <source>
        <dbReference type="Proteomes" id="UP001362999"/>
    </source>
</evidence>